<evidence type="ECO:0000313" key="3">
    <source>
        <dbReference type="EMBL" id="KAK4123831.1"/>
    </source>
</evidence>
<reference evidence="3" key="1">
    <citation type="journal article" date="2023" name="Mol. Phylogenet. Evol.">
        <title>Genome-scale phylogeny and comparative genomics of the fungal order Sordariales.</title>
        <authorList>
            <person name="Hensen N."/>
            <person name="Bonometti L."/>
            <person name="Westerberg I."/>
            <person name="Brannstrom I.O."/>
            <person name="Guillou S."/>
            <person name="Cros-Aarteil S."/>
            <person name="Calhoun S."/>
            <person name="Haridas S."/>
            <person name="Kuo A."/>
            <person name="Mondo S."/>
            <person name="Pangilinan J."/>
            <person name="Riley R."/>
            <person name="LaButti K."/>
            <person name="Andreopoulos B."/>
            <person name="Lipzen A."/>
            <person name="Chen C."/>
            <person name="Yan M."/>
            <person name="Daum C."/>
            <person name="Ng V."/>
            <person name="Clum A."/>
            <person name="Steindorff A."/>
            <person name="Ohm R.A."/>
            <person name="Martin F."/>
            <person name="Silar P."/>
            <person name="Natvig D.O."/>
            <person name="Lalanne C."/>
            <person name="Gautier V."/>
            <person name="Ament-Velasquez S.L."/>
            <person name="Kruys A."/>
            <person name="Hutchinson M.I."/>
            <person name="Powell A.J."/>
            <person name="Barry K."/>
            <person name="Miller A.N."/>
            <person name="Grigoriev I.V."/>
            <person name="Debuchy R."/>
            <person name="Gladieux P."/>
            <person name="Hiltunen Thoren M."/>
            <person name="Johannesson H."/>
        </authorList>
    </citation>
    <scope>NUCLEOTIDE SEQUENCE</scope>
    <source>
        <strain evidence="3">CBS 731.68</strain>
    </source>
</reference>
<dbReference type="RefSeq" id="XP_062647602.1">
    <property type="nucleotide sequence ID" value="XM_062797050.1"/>
</dbReference>
<accession>A0AAN6Z3F3</accession>
<protein>
    <submittedName>
        <fullName evidence="3">Uncharacterized protein</fullName>
    </submittedName>
</protein>
<dbReference type="Proteomes" id="UP001302602">
    <property type="component" value="Unassembled WGS sequence"/>
</dbReference>
<keyword evidence="2" id="KW-0812">Transmembrane</keyword>
<keyword evidence="4" id="KW-1185">Reference proteome</keyword>
<gene>
    <name evidence="3" type="ORF">N657DRAFT_690489</name>
</gene>
<reference evidence="3" key="2">
    <citation type="submission" date="2023-05" db="EMBL/GenBank/DDBJ databases">
        <authorList>
            <consortium name="Lawrence Berkeley National Laboratory"/>
            <person name="Steindorff A."/>
            <person name="Hensen N."/>
            <person name="Bonometti L."/>
            <person name="Westerberg I."/>
            <person name="Brannstrom I.O."/>
            <person name="Guillou S."/>
            <person name="Cros-Aarteil S."/>
            <person name="Calhoun S."/>
            <person name="Haridas S."/>
            <person name="Kuo A."/>
            <person name="Mondo S."/>
            <person name="Pangilinan J."/>
            <person name="Riley R."/>
            <person name="Labutti K."/>
            <person name="Andreopoulos B."/>
            <person name="Lipzen A."/>
            <person name="Chen C."/>
            <person name="Yanf M."/>
            <person name="Daum C."/>
            <person name="Ng V."/>
            <person name="Clum A."/>
            <person name="Ohm R."/>
            <person name="Martin F."/>
            <person name="Silar P."/>
            <person name="Natvig D."/>
            <person name="Lalanne C."/>
            <person name="Gautier V."/>
            <person name="Ament-Velasquez S.L."/>
            <person name="Kruys A."/>
            <person name="Hutchinson M.I."/>
            <person name="Powell A.J."/>
            <person name="Barry K."/>
            <person name="Miller A.N."/>
            <person name="Grigoriev I.V."/>
            <person name="Debuchy R."/>
            <person name="Gladieux P."/>
            <person name="Thoren M.H."/>
            <person name="Johannesson H."/>
        </authorList>
    </citation>
    <scope>NUCLEOTIDE SEQUENCE</scope>
    <source>
        <strain evidence="3">CBS 731.68</strain>
    </source>
</reference>
<organism evidence="3 4">
    <name type="scientific">Parathielavia appendiculata</name>
    <dbReference type="NCBI Taxonomy" id="2587402"/>
    <lineage>
        <taxon>Eukaryota</taxon>
        <taxon>Fungi</taxon>
        <taxon>Dikarya</taxon>
        <taxon>Ascomycota</taxon>
        <taxon>Pezizomycotina</taxon>
        <taxon>Sordariomycetes</taxon>
        <taxon>Sordariomycetidae</taxon>
        <taxon>Sordariales</taxon>
        <taxon>Chaetomiaceae</taxon>
        <taxon>Parathielavia</taxon>
    </lineage>
</organism>
<proteinExistence type="predicted"/>
<dbReference type="EMBL" id="MU853228">
    <property type="protein sequence ID" value="KAK4123831.1"/>
    <property type="molecule type" value="Genomic_DNA"/>
</dbReference>
<evidence type="ECO:0000256" key="1">
    <source>
        <dbReference type="SAM" id="MobiDB-lite"/>
    </source>
</evidence>
<sequence length="280" mass="28174">MVCVASSRCPEDGCWYGSSNPLGVHPNVDEPCETTVMNLPVCANSDWKMYHLGKTDYYFCCPQGMVGLIPDSGRTGICQEEGARVPKSMLATVASQFGAGPTQSSGGAGNGGGTGTTGAPGSGSSGGTNGNGNSNDGDGGTTAGSSGSSNSGGGSGGVSTGAIAGIAVGGVAFLALVVALLLWFHRRSLRRHPATERAGAAHPPNLPQEPLKDVGAAQVHHVQGQHDVSQAVQYPMYSSLTPQGAAPAYNPPRTVAEVAAVSRAYEMEASRPSNAAGGKE</sequence>
<dbReference type="GeneID" id="87833818"/>
<evidence type="ECO:0000313" key="4">
    <source>
        <dbReference type="Proteomes" id="UP001302602"/>
    </source>
</evidence>
<keyword evidence="2" id="KW-1133">Transmembrane helix</keyword>
<evidence type="ECO:0000256" key="2">
    <source>
        <dbReference type="SAM" id="Phobius"/>
    </source>
</evidence>
<feature type="region of interest" description="Disordered" evidence="1">
    <location>
        <begin position="99"/>
        <end position="156"/>
    </location>
</feature>
<name>A0AAN6Z3F3_9PEZI</name>
<feature type="transmembrane region" description="Helical" evidence="2">
    <location>
        <begin position="162"/>
        <end position="184"/>
    </location>
</feature>
<comment type="caution">
    <text evidence="3">The sequence shown here is derived from an EMBL/GenBank/DDBJ whole genome shotgun (WGS) entry which is preliminary data.</text>
</comment>
<keyword evidence="2" id="KW-0472">Membrane</keyword>
<feature type="compositionally biased region" description="Gly residues" evidence="1">
    <location>
        <begin position="106"/>
        <end position="130"/>
    </location>
</feature>
<dbReference type="AlphaFoldDB" id="A0AAN6Z3F3"/>